<accession>J9U7A1</accession>
<organism evidence="13 14">
    <name type="scientific">Kimberley virus</name>
    <dbReference type="NCBI Taxonomy" id="318835"/>
    <lineage>
        <taxon>Viruses</taxon>
        <taxon>Riboviria</taxon>
        <taxon>Orthornavirae</taxon>
        <taxon>Negarnaviricota</taxon>
        <taxon>Haploviricotina</taxon>
        <taxon>Monjiviricetes</taxon>
        <taxon>Mononegavirales</taxon>
        <taxon>Rhabdoviridae</taxon>
        <taxon>Alpharhabdovirinae</taxon>
        <taxon>Ephemerovirus</taxon>
        <taxon>Ephemerovirus kimberley</taxon>
    </lineage>
</organism>
<dbReference type="Pfam" id="PF00974">
    <property type="entry name" value="Rhabdo_glycop_FD"/>
    <property type="match status" value="1"/>
</dbReference>
<evidence type="ECO:0000256" key="10">
    <source>
        <dbReference type="SAM" id="Phobius"/>
    </source>
</evidence>
<feature type="domain" description="Spike glycoprotein fusion" evidence="11">
    <location>
        <begin position="79"/>
        <end position="175"/>
    </location>
</feature>
<evidence type="ECO:0000259" key="11">
    <source>
        <dbReference type="Pfam" id="PF00974"/>
    </source>
</evidence>
<keyword evidence="3" id="KW-0732">Signal</keyword>
<dbReference type="GeneID" id="21011846"/>
<dbReference type="KEGG" id="vg:21011846"/>
<dbReference type="GO" id="GO:0055036">
    <property type="term" value="C:virion membrane"/>
    <property type="evidence" value="ECO:0007669"/>
    <property type="project" value="UniProtKB-SubCell"/>
</dbReference>
<dbReference type="SUPFAM" id="SSF161008">
    <property type="entry name" value="Viral glycoprotein ectodomain-like"/>
    <property type="match status" value="1"/>
</dbReference>
<dbReference type="Gene3D" id="2.30.29.130">
    <property type="match status" value="1"/>
</dbReference>
<evidence type="ECO:0000259" key="12">
    <source>
        <dbReference type="Pfam" id="PF24833"/>
    </source>
</evidence>
<feature type="region of interest" description="Disordered" evidence="9">
    <location>
        <begin position="636"/>
        <end position="655"/>
    </location>
</feature>
<evidence type="ECO:0000313" key="13">
    <source>
        <dbReference type="EMBL" id="AFR67091.1"/>
    </source>
</evidence>
<feature type="transmembrane region" description="Helical" evidence="10">
    <location>
        <begin position="545"/>
        <end position="562"/>
    </location>
</feature>
<evidence type="ECO:0000313" key="14">
    <source>
        <dbReference type="Proteomes" id="UP000132362"/>
    </source>
</evidence>
<dbReference type="InterPro" id="IPR055447">
    <property type="entry name" value="Rhabdo_glycop_CD"/>
</dbReference>
<comment type="subcellular location">
    <subcellularLocation>
        <location evidence="1">Virion membrane</location>
        <topology evidence="1">Single-pass type I membrane protein</topology>
    </subcellularLocation>
</comment>
<dbReference type="OrthoDB" id="21147at10239"/>
<evidence type="ECO:0000256" key="4">
    <source>
        <dbReference type="ARBA" id="ARBA00022844"/>
    </source>
</evidence>
<dbReference type="Pfam" id="PF24833">
    <property type="entry name" value="Rhabdo_glycop_CD"/>
    <property type="match status" value="1"/>
</dbReference>
<evidence type="ECO:0000256" key="5">
    <source>
        <dbReference type="ARBA" id="ARBA00022879"/>
    </source>
</evidence>
<keyword evidence="8" id="KW-0325">Glycoprotein</keyword>
<keyword evidence="6 10" id="KW-1133">Transmembrane helix</keyword>
<evidence type="ECO:0000256" key="8">
    <source>
        <dbReference type="ARBA" id="ARBA00023180"/>
    </source>
</evidence>
<evidence type="ECO:0000256" key="7">
    <source>
        <dbReference type="ARBA" id="ARBA00023136"/>
    </source>
</evidence>
<gene>
    <name evidence="13" type="primary">G</name>
</gene>
<dbReference type="PROSITE" id="PS00018">
    <property type="entry name" value="EF_HAND_1"/>
    <property type="match status" value="1"/>
</dbReference>
<dbReference type="GO" id="GO:0019031">
    <property type="term" value="C:viral envelope"/>
    <property type="evidence" value="ECO:0007669"/>
    <property type="project" value="UniProtKB-KW"/>
</dbReference>
<dbReference type="RefSeq" id="YP_009094398.1">
    <property type="nucleotide sequence ID" value="NC_025396.1"/>
</dbReference>
<name>J9U7A1_9RHAB</name>
<protein>
    <submittedName>
        <fullName evidence="13">Virion transmembrane glycoprotein</fullName>
    </submittedName>
</protein>
<sequence length="655" mass="76441">MSSEIKMLIELMLFSILSCVISQRVYNFPFNCTEPERIKDYQIKCPIRQNEVSLEAHHVEVDEKIEKICRPQIKDDDHIEGYICREQHWTTKCTETWYFSTEIEYTIKETVPNQADCQKELEKLKRGISIPPYYPPAGCFWNMAQSEKITFVVLVPHKVLQNPYDMKLYDPGFIEKCDVKKAKTKGCKMKDITGLWVTNNDGKNTSEHCNKDHWECIGIKSFRSELNLHDRLWESPELGIMKLNKACKKNFCGYKGVILEDGEWWGYTNVADSEIEYVHLNNCDDSRLPGFRIHQDRTEFEEFDIKAEMENERCMNTLSKILNKENLNFVDMSYLSPSRPGRDYAYLFEQVSWDETFCLTWPDSRKSKNCKVDWKVHKNAGLVTKKHGAIGTYYRSMCMYYPIEDTNKDGILQKDELKDKGIPGKNRYRTLKRSKNDYGEDSEFNITYNGMVVVNESFHMAVKSIYDGTEDYNSLLKFEVSEFDKIDLNEAYKEEENKWNDIDLTPVSSVNRSRSDIIKEVEKGGRKIISAVTGWFTGLAKTVRWTIWGIGSIVTIYAIWKLKKMITKKNKEDKNLVNHNELNEAFEMSKDVERGRVETWIRKNKGKEEGIYEQVSDIEDNVSKYERGVHASKGGDKMNVYSPHGKNGKKGFFNH</sequence>
<dbReference type="InterPro" id="IPR001903">
    <property type="entry name" value="Rhabdo_glycop_FD"/>
</dbReference>
<evidence type="ECO:0000256" key="9">
    <source>
        <dbReference type="SAM" id="MobiDB-lite"/>
    </source>
</evidence>
<evidence type="ECO:0000256" key="3">
    <source>
        <dbReference type="ARBA" id="ARBA00022729"/>
    </source>
</evidence>
<keyword evidence="5" id="KW-0261">Viral envelope protein</keyword>
<keyword evidence="7 10" id="KW-0472">Membrane</keyword>
<proteinExistence type="predicted"/>
<keyword evidence="4" id="KW-0946">Virion</keyword>
<evidence type="ECO:0000256" key="2">
    <source>
        <dbReference type="ARBA" id="ARBA00022692"/>
    </source>
</evidence>
<feature type="domain" description="Spike glycoprotein G central" evidence="12">
    <location>
        <begin position="292"/>
        <end position="348"/>
    </location>
</feature>
<evidence type="ECO:0000256" key="6">
    <source>
        <dbReference type="ARBA" id="ARBA00022989"/>
    </source>
</evidence>
<dbReference type="InterPro" id="IPR018247">
    <property type="entry name" value="EF_Hand_1_Ca_BS"/>
</dbReference>
<keyword evidence="2 10" id="KW-0812">Transmembrane</keyword>
<dbReference type="Proteomes" id="UP000132362">
    <property type="component" value="Segment"/>
</dbReference>
<reference evidence="13 14" key="1">
    <citation type="journal article" date="2012" name="Virology">
        <title>Malakal virus from Africa and Kimberley virus from Australia are geographic variants of a widely distributed ephemerovirus.</title>
        <authorList>
            <person name="Blasdell K.R."/>
            <person name="Voysey R."/>
            <person name="Bulach D.M."/>
            <person name="Trinidad L."/>
            <person name="Tesh R.B."/>
            <person name="Boyle D.B."/>
            <person name="Walker P.J."/>
        </authorList>
    </citation>
    <scope>NUCLEOTIDE SEQUENCE [LARGE SCALE GENOMIC DNA]</scope>
    <source>
        <strain evidence="13">CS368</strain>
    </source>
</reference>
<evidence type="ECO:0000256" key="1">
    <source>
        <dbReference type="ARBA" id="ARBA00004563"/>
    </source>
</evidence>
<keyword evidence="14" id="KW-1185">Reference proteome</keyword>
<dbReference type="EMBL" id="JQ941664">
    <property type="protein sequence ID" value="AFR67091.1"/>
    <property type="molecule type" value="Viral_cRNA"/>
</dbReference>